<dbReference type="InterPro" id="IPR029069">
    <property type="entry name" value="HotDog_dom_sf"/>
</dbReference>
<comment type="caution">
    <text evidence="25">The sequence shown here is derived from an EMBL/GenBank/DDBJ whole genome shotgun (WGS) entry which is preliminary data.</text>
</comment>
<keyword evidence="9" id="KW-0809">Transit peptide</keyword>
<evidence type="ECO:0000313" key="26">
    <source>
        <dbReference type="Proteomes" id="UP001597286"/>
    </source>
</evidence>
<evidence type="ECO:0000256" key="16">
    <source>
        <dbReference type="ARBA" id="ARBA00038848"/>
    </source>
</evidence>
<evidence type="ECO:0000256" key="12">
    <source>
        <dbReference type="ARBA" id="ARBA00023273"/>
    </source>
</evidence>
<comment type="catalytic activity">
    <reaction evidence="19">
        <text>octanoyl-CoA + H2O = octanoate + CoA + H(+)</text>
        <dbReference type="Rhea" id="RHEA:30143"/>
        <dbReference type="ChEBI" id="CHEBI:15377"/>
        <dbReference type="ChEBI" id="CHEBI:15378"/>
        <dbReference type="ChEBI" id="CHEBI:25646"/>
        <dbReference type="ChEBI" id="CHEBI:57287"/>
        <dbReference type="ChEBI" id="CHEBI:57386"/>
    </reaction>
    <physiologicalReaction direction="left-to-right" evidence="19">
        <dbReference type="Rhea" id="RHEA:30144"/>
    </physiologicalReaction>
</comment>
<evidence type="ECO:0000256" key="22">
    <source>
        <dbReference type="ARBA" id="ARBA00048074"/>
    </source>
</evidence>
<dbReference type="InterPro" id="IPR006683">
    <property type="entry name" value="Thioestr_dom"/>
</dbReference>
<proteinExistence type="inferred from homology"/>
<evidence type="ECO:0000256" key="9">
    <source>
        <dbReference type="ARBA" id="ARBA00022946"/>
    </source>
</evidence>
<protein>
    <recommendedName>
        <fullName evidence="17">Acyl-coenzyme A thioesterase THEM4</fullName>
        <ecNumber evidence="16">3.1.2.2</ecNumber>
    </recommendedName>
    <alternativeName>
        <fullName evidence="18">Thioesterase superfamily member 4</fullName>
    </alternativeName>
</protein>
<comment type="subcellular location">
    <subcellularLocation>
        <location evidence="3">Cell projection</location>
        <location evidence="3">Ruffle membrane</location>
    </subcellularLocation>
    <subcellularLocation>
        <location evidence="2">Cytoplasm</location>
    </subcellularLocation>
    <subcellularLocation>
        <location evidence="1">Membrane</location>
        <topology evidence="1">Peripheral membrane protein</topology>
    </subcellularLocation>
</comment>
<evidence type="ECO:0000256" key="5">
    <source>
        <dbReference type="ARBA" id="ARBA00022490"/>
    </source>
</evidence>
<evidence type="ECO:0000259" key="24">
    <source>
        <dbReference type="Pfam" id="PF03061"/>
    </source>
</evidence>
<gene>
    <name evidence="25" type="ORF">ACFSJG_08180</name>
</gene>
<keyword evidence="11" id="KW-0472">Membrane</keyword>
<evidence type="ECO:0000256" key="17">
    <source>
        <dbReference type="ARBA" id="ARBA00040123"/>
    </source>
</evidence>
<dbReference type="RefSeq" id="WP_378484706.1">
    <property type="nucleotide sequence ID" value="NZ_JBHUFB010000009.1"/>
</dbReference>
<comment type="catalytic activity">
    <reaction evidence="13">
        <text>(5Z,8Z,11Z,14Z)-eicosatetraenoyl-CoA + H2O = (5Z,8Z,11Z,14Z)-eicosatetraenoate + CoA + H(+)</text>
        <dbReference type="Rhea" id="RHEA:40151"/>
        <dbReference type="ChEBI" id="CHEBI:15377"/>
        <dbReference type="ChEBI" id="CHEBI:15378"/>
        <dbReference type="ChEBI" id="CHEBI:32395"/>
        <dbReference type="ChEBI" id="CHEBI:57287"/>
        <dbReference type="ChEBI" id="CHEBI:57368"/>
    </reaction>
    <physiologicalReaction direction="left-to-right" evidence="13">
        <dbReference type="Rhea" id="RHEA:40152"/>
    </physiologicalReaction>
</comment>
<dbReference type="CDD" id="cd03440">
    <property type="entry name" value="hot_dog"/>
    <property type="match status" value="1"/>
</dbReference>
<dbReference type="Gene3D" id="3.10.129.10">
    <property type="entry name" value="Hotdog Thioesterase"/>
    <property type="match status" value="1"/>
</dbReference>
<comment type="catalytic activity">
    <reaction evidence="22">
        <text>dodecanoyl-CoA + H2O = dodecanoate + CoA + H(+)</text>
        <dbReference type="Rhea" id="RHEA:30135"/>
        <dbReference type="ChEBI" id="CHEBI:15377"/>
        <dbReference type="ChEBI" id="CHEBI:15378"/>
        <dbReference type="ChEBI" id="CHEBI:18262"/>
        <dbReference type="ChEBI" id="CHEBI:57287"/>
        <dbReference type="ChEBI" id="CHEBI:57375"/>
    </reaction>
    <physiologicalReaction direction="left-to-right" evidence="22">
        <dbReference type="Rhea" id="RHEA:30136"/>
    </physiologicalReaction>
</comment>
<evidence type="ECO:0000256" key="8">
    <source>
        <dbReference type="ARBA" id="ARBA00022832"/>
    </source>
</evidence>
<name>A0ABW4P2G4_9NOCA</name>
<dbReference type="GO" id="GO:0016787">
    <property type="term" value="F:hydrolase activity"/>
    <property type="evidence" value="ECO:0007669"/>
    <property type="project" value="UniProtKB-KW"/>
</dbReference>
<evidence type="ECO:0000256" key="14">
    <source>
        <dbReference type="ARBA" id="ARBA00037002"/>
    </source>
</evidence>
<evidence type="ECO:0000256" key="3">
    <source>
        <dbReference type="ARBA" id="ARBA00004632"/>
    </source>
</evidence>
<keyword evidence="5" id="KW-0963">Cytoplasm</keyword>
<keyword evidence="26" id="KW-1185">Reference proteome</keyword>
<evidence type="ECO:0000256" key="2">
    <source>
        <dbReference type="ARBA" id="ARBA00004496"/>
    </source>
</evidence>
<evidence type="ECO:0000313" key="25">
    <source>
        <dbReference type="EMBL" id="MFD1812188.1"/>
    </source>
</evidence>
<evidence type="ECO:0000256" key="1">
    <source>
        <dbReference type="ARBA" id="ARBA00004170"/>
    </source>
</evidence>
<keyword evidence="7 25" id="KW-0378">Hydrolase</keyword>
<dbReference type="Proteomes" id="UP001597286">
    <property type="component" value="Unassembled WGS sequence"/>
</dbReference>
<evidence type="ECO:0000256" key="23">
    <source>
        <dbReference type="ARBA" id="ARBA00048180"/>
    </source>
</evidence>
<organism evidence="25 26">
    <name type="scientific">Rhodococcus gannanensis</name>
    <dbReference type="NCBI Taxonomy" id="1960308"/>
    <lineage>
        <taxon>Bacteria</taxon>
        <taxon>Bacillati</taxon>
        <taxon>Actinomycetota</taxon>
        <taxon>Actinomycetes</taxon>
        <taxon>Mycobacteriales</taxon>
        <taxon>Nocardiaceae</taxon>
        <taxon>Rhodococcus</taxon>
    </lineage>
</organism>
<comment type="catalytic activity">
    <reaction evidence="20">
        <text>hexadecanoyl-CoA + H2O = hexadecanoate + CoA + H(+)</text>
        <dbReference type="Rhea" id="RHEA:16645"/>
        <dbReference type="ChEBI" id="CHEBI:7896"/>
        <dbReference type="ChEBI" id="CHEBI:15377"/>
        <dbReference type="ChEBI" id="CHEBI:15378"/>
        <dbReference type="ChEBI" id="CHEBI:57287"/>
        <dbReference type="ChEBI" id="CHEBI:57379"/>
        <dbReference type="EC" id="3.1.2.2"/>
    </reaction>
    <physiologicalReaction direction="left-to-right" evidence="20">
        <dbReference type="Rhea" id="RHEA:16646"/>
    </physiologicalReaction>
</comment>
<dbReference type="InterPro" id="IPR052365">
    <property type="entry name" value="THEM4/THEM5_acyl-CoA_thioest"/>
</dbReference>
<dbReference type="Pfam" id="PF03061">
    <property type="entry name" value="4HBT"/>
    <property type="match status" value="1"/>
</dbReference>
<comment type="catalytic activity">
    <reaction evidence="21">
        <text>decanoyl-CoA + H2O = decanoate + CoA + H(+)</text>
        <dbReference type="Rhea" id="RHEA:40059"/>
        <dbReference type="ChEBI" id="CHEBI:15377"/>
        <dbReference type="ChEBI" id="CHEBI:15378"/>
        <dbReference type="ChEBI" id="CHEBI:27689"/>
        <dbReference type="ChEBI" id="CHEBI:57287"/>
        <dbReference type="ChEBI" id="CHEBI:61430"/>
    </reaction>
    <physiologicalReaction direction="left-to-right" evidence="21">
        <dbReference type="Rhea" id="RHEA:40060"/>
    </physiologicalReaction>
</comment>
<evidence type="ECO:0000256" key="18">
    <source>
        <dbReference type="ARBA" id="ARBA00043210"/>
    </source>
</evidence>
<keyword evidence="8" id="KW-0276">Fatty acid metabolism</keyword>
<evidence type="ECO:0000256" key="7">
    <source>
        <dbReference type="ARBA" id="ARBA00022801"/>
    </source>
</evidence>
<evidence type="ECO:0000256" key="21">
    <source>
        <dbReference type="ARBA" id="ARBA00047969"/>
    </source>
</evidence>
<keyword evidence="4" id="KW-1003">Cell membrane</keyword>
<sequence length="219" mass="24209">MTESTTLDIWNPGWPDPFRPTVDADDEYADLVDALREVQEAVTRSLPTPEAAAEAAATLREVARQMRSHEVDEDTQIAGKRWDIPGKAHALAPVLHIDTVTDTTATGRVTVGRFHSGRYAMNGGVTPLIFDELLARLANSAGRPWGRTAYLNVNFRALAPLHTELTVTAELVGQEGRKRFLRGAMYHGDILVADVDGLWVELKPEQTQNISKDLEGRDR</sequence>
<keyword evidence="6" id="KW-0053">Apoptosis</keyword>
<comment type="catalytic activity">
    <reaction evidence="23">
        <text>tetradecanoyl-CoA + H2O = tetradecanoate + CoA + H(+)</text>
        <dbReference type="Rhea" id="RHEA:40119"/>
        <dbReference type="ChEBI" id="CHEBI:15377"/>
        <dbReference type="ChEBI" id="CHEBI:15378"/>
        <dbReference type="ChEBI" id="CHEBI:30807"/>
        <dbReference type="ChEBI" id="CHEBI:57287"/>
        <dbReference type="ChEBI" id="CHEBI:57385"/>
    </reaction>
    <physiologicalReaction direction="left-to-right" evidence="23">
        <dbReference type="Rhea" id="RHEA:40120"/>
    </physiologicalReaction>
</comment>
<evidence type="ECO:0000256" key="6">
    <source>
        <dbReference type="ARBA" id="ARBA00022703"/>
    </source>
</evidence>
<dbReference type="EMBL" id="JBHUFB010000009">
    <property type="protein sequence ID" value="MFD1812188.1"/>
    <property type="molecule type" value="Genomic_DNA"/>
</dbReference>
<evidence type="ECO:0000256" key="10">
    <source>
        <dbReference type="ARBA" id="ARBA00023098"/>
    </source>
</evidence>
<evidence type="ECO:0000256" key="4">
    <source>
        <dbReference type="ARBA" id="ARBA00022475"/>
    </source>
</evidence>
<accession>A0ABW4P2G4</accession>
<keyword evidence="10" id="KW-0443">Lipid metabolism</keyword>
<dbReference type="EC" id="3.1.2.2" evidence="16"/>
<dbReference type="PANTHER" id="PTHR12418:SF19">
    <property type="entry name" value="ACYL-COENZYME A THIOESTERASE THEM4"/>
    <property type="match status" value="1"/>
</dbReference>
<reference evidence="26" key="1">
    <citation type="journal article" date="2019" name="Int. J. Syst. Evol. Microbiol.">
        <title>The Global Catalogue of Microorganisms (GCM) 10K type strain sequencing project: providing services to taxonomists for standard genome sequencing and annotation.</title>
        <authorList>
            <consortium name="The Broad Institute Genomics Platform"/>
            <consortium name="The Broad Institute Genome Sequencing Center for Infectious Disease"/>
            <person name="Wu L."/>
            <person name="Ma J."/>
        </authorList>
    </citation>
    <scope>NUCLEOTIDE SEQUENCE [LARGE SCALE GENOMIC DNA]</scope>
    <source>
        <strain evidence="26">DT72</strain>
    </source>
</reference>
<evidence type="ECO:0000256" key="19">
    <source>
        <dbReference type="ARBA" id="ARBA00047588"/>
    </source>
</evidence>
<feature type="domain" description="Thioesterase" evidence="24">
    <location>
        <begin position="121"/>
        <end position="189"/>
    </location>
</feature>
<keyword evidence="12" id="KW-0966">Cell projection</keyword>
<evidence type="ECO:0000256" key="20">
    <source>
        <dbReference type="ARBA" id="ARBA00047734"/>
    </source>
</evidence>
<evidence type="ECO:0000256" key="11">
    <source>
        <dbReference type="ARBA" id="ARBA00023136"/>
    </source>
</evidence>
<dbReference type="PANTHER" id="PTHR12418">
    <property type="entry name" value="ACYL-COENZYME A THIOESTERASE THEM4"/>
    <property type="match status" value="1"/>
</dbReference>
<dbReference type="SUPFAM" id="SSF54637">
    <property type="entry name" value="Thioesterase/thiol ester dehydrase-isomerase"/>
    <property type="match status" value="1"/>
</dbReference>
<comment type="catalytic activity">
    <reaction evidence="14">
        <text>(9Z)-octadecenoyl-CoA + H2O = (9Z)-octadecenoate + CoA + H(+)</text>
        <dbReference type="Rhea" id="RHEA:40139"/>
        <dbReference type="ChEBI" id="CHEBI:15377"/>
        <dbReference type="ChEBI" id="CHEBI:15378"/>
        <dbReference type="ChEBI" id="CHEBI:30823"/>
        <dbReference type="ChEBI" id="CHEBI:57287"/>
        <dbReference type="ChEBI" id="CHEBI:57387"/>
    </reaction>
    <physiologicalReaction direction="left-to-right" evidence="14">
        <dbReference type="Rhea" id="RHEA:40140"/>
    </physiologicalReaction>
</comment>
<comment type="similarity">
    <text evidence="15">Belongs to the THEM4/THEM5 thioesterase family.</text>
</comment>
<evidence type="ECO:0000256" key="15">
    <source>
        <dbReference type="ARBA" id="ARBA00038456"/>
    </source>
</evidence>
<evidence type="ECO:0000256" key="13">
    <source>
        <dbReference type="ARBA" id="ARBA00035852"/>
    </source>
</evidence>